<dbReference type="EMBL" id="MPKA01000063">
    <property type="protein sequence ID" value="OLU46547.1"/>
    <property type="molecule type" value="Genomic_DNA"/>
</dbReference>
<feature type="transmembrane region" description="Helical" evidence="1">
    <location>
        <begin position="19"/>
        <end position="44"/>
    </location>
</feature>
<evidence type="ECO:0000313" key="2">
    <source>
        <dbReference type="EMBL" id="OLU46547.1"/>
    </source>
</evidence>
<dbReference type="STRING" id="1862672.BO225_05885"/>
<keyword evidence="1" id="KW-1133">Transmembrane helix</keyword>
<dbReference type="Proteomes" id="UP000186705">
    <property type="component" value="Unassembled WGS sequence"/>
</dbReference>
<reference evidence="2 3" key="1">
    <citation type="submission" date="2016-11" db="EMBL/GenBank/DDBJ databases">
        <title>Description of two novel members of the family Erysipelotrichaceae: Ileibacterium lipovorans gen. nov., sp. nov. and Dubosiella newyorkensis, gen. nov., sp. nov.</title>
        <authorList>
            <person name="Cox L.M."/>
            <person name="Sohn J."/>
            <person name="Tyrrell K.L."/>
            <person name="Citron D.M."/>
            <person name="Lawson P.A."/>
            <person name="Patel N.B."/>
            <person name="Iizumi T."/>
            <person name="Perez-Perez G.I."/>
            <person name="Goldstein E.J."/>
            <person name="Blaser M.J."/>
        </authorList>
    </citation>
    <scope>NUCLEOTIDE SEQUENCE [LARGE SCALE GENOMIC DNA]</scope>
    <source>
        <strain evidence="2 3">NYU-BL-A4</strain>
    </source>
</reference>
<name>A0A1U7NMP8_9FIRM</name>
<gene>
    <name evidence="2" type="ORF">BO225_05885</name>
</gene>
<evidence type="ECO:0000313" key="3">
    <source>
        <dbReference type="Proteomes" id="UP000186705"/>
    </source>
</evidence>
<dbReference type="GeneID" id="78276688"/>
<accession>A0A1U7NMP8</accession>
<sequence length="80" mass="8951">MDERAICRSIITYPTIVSFFLNVPLIFIALYLGVTLIASADFVVCPHFDKETMKLCNLYQDPCFPGGVSAENLKDCSIKE</sequence>
<keyword evidence="1" id="KW-0472">Membrane</keyword>
<protein>
    <submittedName>
        <fullName evidence="2">Uncharacterized protein</fullName>
    </submittedName>
</protein>
<keyword evidence="1" id="KW-0812">Transmembrane</keyword>
<proteinExistence type="predicted"/>
<dbReference type="AlphaFoldDB" id="A0A1U7NMP8"/>
<comment type="caution">
    <text evidence="2">The sequence shown here is derived from an EMBL/GenBank/DDBJ whole genome shotgun (WGS) entry which is preliminary data.</text>
</comment>
<organism evidence="2 3">
    <name type="scientific">Dubosiella newyorkensis</name>
    <dbReference type="NCBI Taxonomy" id="1862672"/>
    <lineage>
        <taxon>Bacteria</taxon>
        <taxon>Bacillati</taxon>
        <taxon>Bacillota</taxon>
        <taxon>Erysipelotrichia</taxon>
        <taxon>Erysipelotrichales</taxon>
        <taxon>Erysipelotrichaceae</taxon>
        <taxon>Dubosiella</taxon>
    </lineage>
</organism>
<evidence type="ECO:0000256" key="1">
    <source>
        <dbReference type="SAM" id="Phobius"/>
    </source>
</evidence>
<dbReference type="RefSeq" id="WP_076341346.1">
    <property type="nucleotide sequence ID" value="NZ_CAJTMI010000058.1"/>
</dbReference>
<keyword evidence="3" id="KW-1185">Reference proteome</keyword>